<protein>
    <recommendedName>
        <fullName evidence="3">Sulfotransferase</fullName>
    </recommendedName>
</protein>
<dbReference type="KEGG" id="ajp:AMJAP_0898"/>
<evidence type="ECO:0000313" key="1">
    <source>
        <dbReference type="EMBL" id="BBB25495.1"/>
    </source>
</evidence>
<dbReference type="Pfam" id="PF13469">
    <property type="entry name" value="Sulfotransfer_3"/>
    <property type="match status" value="1"/>
</dbReference>
<accession>A0A7R6SRT3</accession>
<keyword evidence="2" id="KW-1185">Reference proteome</keyword>
<dbReference type="OrthoDB" id="9815894at2"/>
<dbReference type="RefSeq" id="WP_019621909.1">
    <property type="nucleotide sequence ID" value="NZ_AP014545.1"/>
</dbReference>
<gene>
    <name evidence="1" type="ORF">AMJAP_0898</name>
</gene>
<organism evidence="1 2">
    <name type="scientific">Amphritea japonica ATCC BAA-1530</name>
    <dbReference type="NCBI Taxonomy" id="1278309"/>
    <lineage>
        <taxon>Bacteria</taxon>
        <taxon>Pseudomonadati</taxon>
        <taxon>Pseudomonadota</taxon>
        <taxon>Gammaproteobacteria</taxon>
        <taxon>Oceanospirillales</taxon>
        <taxon>Oceanospirillaceae</taxon>
        <taxon>Amphritea</taxon>
    </lineage>
</organism>
<evidence type="ECO:0008006" key="3">
    <source>
        <dbReference type="Google" id="ProtNLM"/>
    </source>
</evidence>
<dbReference type="SUPFAM" id="SSF52540">
    <property type="entry name" value="P-loop containing nucleoside triphosphate hydrolases"/>
    <property type="match status" value="1"/>
</dbReference>
<evidence type="ECO:0000313" key="2">
    <source>
        <dbReference type="Proteomes" id="UP000595663"/>
    </source>
</evidence>
<dbReference type="Gene3D" id="3.40.50.300">
    <property type="entry name" value="P-loop containing nucleotide triphosphate hydrolases"/>
    <property type="match status" value="1"/>
</dbReference>
<reference evidence="1 2" key="1">
    <citation type="journal article" date="2008" name="Int. J. Syst. Evol. Microbiol.">
        <title>Amphritea japonica sp. nov. and Amphritea balenae sp. nov., isolated from the sediment adjacent to sperm whale carcasses off Kagoshima, Japan.</title>
        <authorList>
            <person name="Miyazaki M."/>
            <person name="Nogi Y."/>
            <person name="Fujiwara Y."/>
            <person name="Kawato M."/>
            <person name="Nagahama T."/>
            <person name="Kubokawa K."/>
            <person name="Horikoshi K."/>
        </authorList>
    </citation>
    <scope>NUCLEOTIDE SEQUENCE [LARGE SCALE GENOMIC DNA]</scope>
    <source>
        <strain evidence="1 2">ATCC BAA-1530</strain>
    </source>
</reference>
<name>A0A7R6SRT3_9GAMM</name>
<dbReference type="InterPro" id="IPR027417">
    <property type="entry name" value="P-loop_NTPase"/>
</dbReference>
<dbReference type="EMBL" id="AP014545">
    <property type="protein sequence ID" value="BBB25495.1"/>
    <property type="molecule type" value="Genomic_DNA"/>
</dbReference>
<dbReference type="AlphaFoldDB" id="A0A7R6SRT3"/>
<dbReference type="Proteomes" id="UP000595663">
    <property type="component" value="Chromosome"/>
</dbReference>
<sequence length="292" mass="32940">MNFQLKLPPVAIGGIGGSGTRLIADIIQAAGFFIGETLNHPLDNLYFTLLFKRPDWVKRFPSTEEIDIAIHLFQKAMTQGLHGKLSSSEIAYLEYLATLHNAAKSPTGADRLIAQKIISSNAPDFSSHVGWGWKEPNTHIFLPEIARKIKNIRYIHVVRNGLDMAYSKNQQQLRNWGEYINNEPPAVNAAQASLSLDYWIKANQRAIQLGDSLLPNRFLLVNYDKLCSEPTTEIPRIIEFLEAKLSTHTIQEMNEMVAPISVGRYQNHDTTVFTQHQLDAVTELGFDIETNR</sequence>
<proteinExistence type="predicted"/>